<comment type="caution">
    <text evidence="2">The sequence shown here is derived from an EMBL/GenBank/DDBJ whole genome shotgun (WGS) entry which is preliminary data.</text>
</comment>
<dbReference type="AlphaFoldDB" id="A0A2T0R5R3"/>
<proteinExistence type="predicted"/>
<name>A0A2T0R5R3_9ACTN</name>
<reference evidence="2 3" key="1">
    <citation type="submission" date="2018-03" db="EMBL/GenBank/DDBJ databases">
        <title>Genomic Encyclopedia of Archaeal and Bacterial Type Strains, Phase II (KMG-II): from individual species to whole genera.</title>
        <authorList>
            <person name="Goeker M."/>
        </authorList>
    </citation>
    <scope>NUCLEOTIDE SEQUENCE [LARGE SCALE GENOMIC DNA]</scope>
    <source>
        <strain evidence="2 3">DSM 19711</strain>
    </source>
</reference>
<accession>A0A2T0R5R3</accession>
<gene>
    <name evidence="2" type="ORF">CLV37_104298</name>
</gene>
<evidence type="ECO:0000313" key="3">
    <source>
        <dbReference type="Proteomes" id="UP000238083"/>
    </source>
</evidence>
<evidence type="ECO:0000256" key="1">
    <source>
        <dbReference type="SAM" id="MobiDB-lite"/>
    </source>
</evidence>
<keyword evidence="3" id="KW-1185">Reference proteome</keyword>
<feature type="region of interest" description="Disordered" evidence="1">
    <location>
        <begin position="27"/>
        <end position="56"/>
    </location>
</feature>
<dbReference type="Proteomes" id="UP000238083">
    <property type="component" value="Unassembled WGS sequence"/>
</dbReference>
<dbReference type="EMBL" id="PVZF01000004">
    <property type="protein sequence ID" value="PRY16084.1"/>
    <property type="molecule type" value="Genomic_DNA"/>
</dbReference>
<organism evidence="2 3">
    <name type="scientific">Kineococcus rhizosphaerae</name>
    <dbReference type="NCBI Taxonomy" id="559628"/>
    <lineage>
        <taxon>Bacteria</taxon>
        <taxon>Bacillati</taxon>
        <taxon>Actinomycetota</taxon>
        <taxon>Actinomycetes</taxon>
        <taxon>Kineosporiales</taxon>
        <taxon>Kineosporiaceae</taxon>
        <taxon>Kineococcus</taxon>
    </lineage>
</organism>
<protein>
    <submittedName>
        <fullName evidence="2">Tight adherence protein B</fullName>
    </submittedName>
</protein>
<evidence type="ECO:0000313" key="2">
    <source>
        <dbReference type="EMBL" id="PRY16084.1"/>
    </source>
</evidence>
<feature type="compositionally biased region" description="Basic residues" evidence="1">
    <location>
        <begin position="29"/>
        <end position="42"/>
    </location>
</feature>
<sequence>MRPVSPAEGLPVAALLLAAALVRPGPGLRRARSRWTRPRPRAGRRDTRDDGTAGARTAERAAALLRAGVAPASAWQHAGGGADAPADVRAVWRLVTVTGAPAAEALDACAGGVRADAAARAAVRTALAGARVSARTVSALPLLGLVLGAALGAPPWVALLGSAPGRLCAVAGGVLLCAGRWWSARLVAAAERAAG</sequence>